<reference evidence="25 26" key="1">
    <citation type="journal article" date="2018" name="Mol. Plant">
        <title>The genome of Artemisia annua provides insight into the evolution of Asteraceae family and artemisinin biosynthesis.</title>
        <authorList>
            <person name="Shen Q."/>
            <person name="Zhang L."/>
            <person name="Liao Z."/>
            <person name="Wang S."/>
            <person name="Yan T."/>
            <person name="Shi P."/>
            <person name="Liu M."/>
            <person name="Fu X."/>
            <person name="Pan Q."/>
            <person name="Wang Y."/>
            <person name="Lv Z."/>
            <person name="Lu X."/>
            <person name="Zhang F."/>
            <person name="Jiang W."/>
            <person name="Ma Y."/>
            <person name="Chen M."/>
            <person name="Hao X."/>
            <person name="Li L."/>
            <person name="Tang Y."/>
            <person name="Lv G."/>
            <person name="Zhou Y."/>
            <person name="Sun X."/>
            <person name="Brodelius P.E."/>
            <person name="Rose J.K.C."/>
            <person name="Tang K."/>
        </authorList>
    </citation>
    <scope>NUCLEOTIDE SEQUENCE [LARGE SCALE GENOMIC DNA]</scope>
    <source>
        <strain evidence="26">cv. Huhao1</strain>
        <tissue evidence="25">Leaf</tissue>
    </source>
</reference>
<dbReference type="InterPro" id="IPR003591">
    <property type="entry name" value="Leu-rich_rpt_typical-subtyp"/>
</dbReference>
<dbReference type="SUPFAM" id="SSF52058">
    <property type="entry name" value="L domain-like"/>
    <property type="match status" value="2"/>
</dbReference>
<evidence type="ECO:0000313" key="25">
    <source>
        <dbReference type="EMBL" id="PWA80475.1"/>
    </source>
</evidence>
<dbReference type="PROSITE" id="PS50011">
    <property type="entry name" value="PROTEIN_KINASE_DOM"/>
    <property type="match status" value="1"/>
</dbReference>
<dbReference type="Pfam" id="PF23598">
    <property type="entry name" value="LRR_14"/>
    <property type="match status" value="1"/>
</dbReference>
<keyword evidence="14 21" id="KW-0067">ATP-binding</keyword>
<dbReference type="PANTHER" id="PTHR27008">
    <property type="entry name" value="OS04G0122200 PROTEIN"/>
    <property type="match status" value="1"/>
</dbReference>
<dbReference type="FunFam" id="3.80.10.10:FF:000565">
    <property type="entry name" value="Leucine-rich repeat receptor-like kinase protein FLORAL ORGAN NUMBER1"/>
    <property type="match status" value="1"/>
</dbReference>
<dbReference type="InterPro" id="IPR055414">
    <property type="entry name" value="LRR_R13L4/SHOC2-like"/>
</dbReference>
<comment type="catalytic activity">
    <reaction evidence="19">
        <text>L-threonyl-[protein] + ATP = O-phospho-L-threonyl-[protein] + ADP + H(+)</text>
        <dbReference type="Rhea" id="RHEA:46608"/>
        <dbReference type="Rhea" id="RHEA-COMP:11060"/>
        <dbReference type="Rhea" id="RHEA-COMP:11605"/>
        <dbReference type="ChEBI" id="CHEBI:15378"/>
        <dbReference type="ChEBI" id="CHEBI:30013"/>
        <dbReference type="ChEBI" id="CHEBI:30616"/>
        <dbReference type="ChEBI" id="CHEBI:61977"/>
        <dbReference type="ChEBI" id="CHEBI:456216"/>
        <dbReference type="EC" id="2.7.11.1"/>
    </reaction>
</comment>
<dbReference type="Pfam" id="PF08263">
    <property type="entry name" value="LRRNT_2"/>
    <property type="match status" value="1"/>
</dbReference>
<keyword evidence="17" id="KW-0675">Receptor</keyword>
<dbReference type="PROSITE" id="PS00107">
    <property type="entry name" value="PROTEIN_KINASE_ATP"/>
    <property type="match status" value="1"/>
</dbReference>
<dbReference type="EC" id="2.7.11.1" evidence="3"/>
<evidence type="ECO:0000256" key="13">
    <source>
        <dbReference type="ARBA" id="ARBA00022777"/>
    </source>
</evidence>
<keyword evidence="4" id="KW-1003">Cell membrane</keyword>
<dbReference type="GO" id="GO:0005524">
    <property type="term" value="F:ATP binding"/>
    <property type="evidence" value="ECO:0007669"/>
    <property type="project" value="UniProtKB-UniRule"/>
</dbReference>
<keyword evidence="15 22" id="KW-1133">Transmembrane helix</keyword>
<feature type="chain" id="PRO_5015464208" description="non-specific serine/threonine protein kinase" evidence="23">
    <location>
        <begin position="36"/>
        <end position="1146"/>
    </location>
</feature>
<keyword evidence="7" id="KW-0433">Leucine-rich repeat</keyword>
<dbReference type="AlphaFoldDB" id="A0A2U1P3X8"/>
<proteinExistence type="inferred from homology"/>
<dbReference type="PROSITE" id="PS51450">
    <property type="entry name" value="LRR"/>
    <property type="match status" value="1"/>
</dbReference>
<dbReference type="Pfam" id="PF13855">
    <property type="entry name" value="LRR_8"/>
    <property type="match status" value="1"/>
</dbReference>
<evidence type="ECO:0000256" key="23">
    <source>
        <dbReference type="SAM" id="SignalP"/>
    </source>
</evidence>
<dbReference type="Pfam" id="PF07714">
    <property type="entry name" value="PK_Tyr_Ser-Thr"/>
    <property type="match status" value="1"/>
</dbReference>
<dbReference type="SMART" id="SM00220">
    <property type="entry name" value="S_TKc"/>
    <property type="match status" value="1"/>
</dbReference>
<dbReference type="InterPro" id="IPR011009">
    <property type="entry name" value="Kinase-like_dom_sf"/>
</dbReference>
<protein>
    <recommendedName>
        <fullName evidence="3">non-specific serine/threonine protein kinase</fullName>
        <ecNumber evidence="3">2.7.11.1</ecNumber>
    </recommendedName>
</protein>
<dbReference type="GO" id="GO:0006952">
    <property type="term" value="P:defense response"/>
    <property type="evidence" value="ECO:0007669"/>
    <property type="project" value="UniProtKB-ARBA"/>
</dbReference>
<evidence type="ECO:0000256" key="11">
    <source>
        <dbReference type="ARBA" id="ARBA00022737"/>
    </source>
</evidence>
<keyword evidence="18" id="KW-0325">Glycoprotein</keyword>
<dbReference type="STRING" id="35608.A0A2U1P3X8"/>
<keyword evidence="26" id="KW-1185">Reference proteome</keyword>
<keyword evidence="6" id="KW-0597">Phosphoprotein</keyword>
<dbReference type="InterPro" id="IPR032675">
    <property type="entry name" value="LRR_dom_sf"/>
</dbReference>
<evidence type="ECO:0000256" key="5">
    <source>
        <dbReference type="ARBA" id="ARBA00022527"/>
    </source>
</evidence>
<dbReference type="PROSITE" id="PS00108">
    <property type="entry name" value="PROTEIN_KINASE_ST"/>
    <property type="match status" value="1"/>
</dbReference>
<evidence type="ECO:0000256" key="22">
    <source>
        <dbReference type="SAM" id="Phobius"/>
    </source>
</evidence>
<evidence type="ECO:0000256" key="21">
    <source>
        <dbReference type="PROSITE-ProRule" id="PRU10141"/>
    </source>
</evidence>
<evidence type="ECO:0000256" key="15">
    <source>
        <dbReference type="ARBA" id="ARBA00022989"/>
    </source>
</evidence>
<name>A0A2U1P3X8_ARTAN</name>
<evidence type="ECO:0000256" key="4">
    <source>
        <dbReference type="ARBA" id="ARBA00022475"/>
    </source>
</evidence>
<dbReference type="PANTHER" id="PTHR27008:SF603">
    <property type="entry name" value="PROTEIN KINASE DOMAIN-CONTAINING PROTEIN"/>
    <property type="match status" value="1"/>
</dbReference>
<comment type="caution">
    <text evidence="25">The sequence shown here is derived from an EMBL/GenBank/DDBJ whole genome shotgun (WGS) entry which is preliminary data.</text>
</comment>
<dbReference type="EMBL" id="PKPP01001720">
    <property type="protein sequence ID" value="PWA80475.1"/>
    <property type="molecule type" value="Genomic_DNA"/>
</dbReference>
<evidence type="ECO:0000256" key="6">
    <source>
        <dbReference type="ARBA" id="ARBA00022553"/>
    </source>
</evidence>
<evidence type="ECO:0000256" key="9">
    <source>
        <dbReference type="ARBA" id="ARBA00022692"/>
    </source>
</evidence>
<evidence type="ECO:0000256" key="14">
    <source>
        <dbReference type="ARBA" id="ARBA00022840"/>
    </source>
</evidence>
<gene>
    <name evidence="25" type="ORF">CTI12_AA197100</name>
</gene>
<dbReference type="InterPro" id="IPR051809">
    <property type="entry name" value="Plant_receptor-like_S/T_kinase"/>
</dbReference>
<dbReference type="GO" id="GO:0004674">
    <property type="term" value="F:protein serine/threonine kinase activity"/>
    <property type="evidence" value="ECO:0007669"/>
    <property type="project" value="UniProtKB-KW"/>
</dbReference>
<evidence type="ECO:0000256" key="10">
    <source>
        <dbReference type="ARBA" id="ARBA00022729"/>
    </source>
</evidence>
<dbReference type="FunFam" id="3.30.200.20:FF:000432">
    <property type="entry name" value="LRR receptor-like serine/threonine-protein kinase EFR"/>
    <property type="match status" value="1"/>
</dbReference>
<dbReference type="InterPro" id="IPR008271">
    <property type="entry name" value="Ser/Thr_kinase_AS"/>
</dbReference>
<comment type="catalytic activity">
    <reaction evidence="20">
        <text>L-seryl-[protein] + ATP = O-phospho-L-seryl-[protein] + ADP + H(+)</text>
        <dbReference type="Rhea" id="RHEA:17989"/>
        <dbReference type="Rhea" id="RHEA-COMP:9863"/>
        <dbReference type="Rhea" id="RHEA-COMP:11604"/>
        <dbReference type="ChEBI" id="CHEBI:15378"/>
        <dbReference type="ChEBI" id="CHEBI:29999"/>
        <dbReference type="ChEBI" id="CHEBI:30616"/>
        <dbReference type="ChEBI" id="CHEBI:83421"/>
        <dbReference type="ChEBI" id="CHEBI:456216"/>
        <dbReference type="EC" id="2.7.11.1"/>
    </reaction>
</comment>
<evidence type="ECO:0000256" key="17">
    <source>
        <dbReference type="ARBA" id="ARBA00023170"/>
    </source>
</evidence>
<keyword evidence="9 22" id="KW-0812">Transmembrane</keyword>
<evidence type="ECO:0000256" key="1">
    <source>
        <dbReference type="ARBA" id="ARBA00004162"/>
    </source>
</evidence>
<feature type="transmembrane region" description="Helical" evidence="22">
    <location>
        <begin position="615"/>
        <end position="639"/>
    </location>
</feature>
<keyword evidence="16 22" id="KW-0472">Membrane</keyword>
<dbReference type="Gene3D" id="3.30.200.20">
    <property type="entry name" value="Phosphorylase Kinase, domain 1"/>
    <property type="match status" value="1"/>
</dbReference>
<evidence type="ECO:0000256" key="3">
    <source>
        <dbReference type="ARBA" id="ARBA00012513"/>
    </source>
</evidence>
<feature type="transmembrane region" description="Helical" evidence="22">
    <location>
        <begin position="796"/>
        <end position="819"/>
    </location>
</feature>
<dbReference type="SMART" id="SM00369">
    <property type="entry name" value="LRR_TYP"/>
    <property type="match status" value="6"/>
</dbReference>
<dbReference type="InterPro" id="IPR001245">
    <property type="entry name" value="Ser-Thr/Tyr_kinase_cat_dom"/>
</dbReference>
<comment type="subcellular location">
    <subcellularLocation>
        <location evidence="1">Cell membrane</location>
        <topology evidence="1">Single-pass membrane protein</topology>
    </subcellularLocation>
</comment>
<evidence type="ECO:0000313" key="26">
    <source>
        <dbReference type="Proteomes" id="UP000245207"/>
    </source>
</evidence>
<dbReference type="InterPro" id="IPR000719">
    <property type="entry name" value="Prot_kinase_dom"/>
</dbReference>
<accession>A0A2U1P3X8</accession>
<evidence type="ECO:0000256" key="8">
    <source>
        <dbReference type="ARBA" id="ARBA00022679"/>
    </source>
</evidence>
<dbReference type="InterPro" id="IPR017441">
    <property type="entry name" value="Protein_kinase_ATP_BS"/>
</dbReference>
<comment type="similarity">
    <text evidence="2">Belongs to the protein kinase superfamily. Ser/Thr protein kinase family.</text>
</comment>
<evidence type="ECO:0000256" key="20">
    <source>
        <dbReference type="ARBA" id="ARBA00048679"/>
    </source>
</evidence>
<keyword evidence="10 23" id="KW-0732">Signal</keyword>
<dbReference type="InterPro" id="IPR013210">
    <property type="entry name" value="LRR_N_plant-typ"/>
</dbReference>
<keyword evidence="13 25" id="KW-0418">Kinase</keyword>
<evidence type="ECO:0000256" key="16">
    <source>
        <dbReference type="ARBA" id="ARBA00023136"/>
    </source>
</evidence>
<evidence type="ECO:0000256" key="12">
    <source>
        <dbReference type="ARBA" id="ARBA00022741"/>
    </source>
</evidence>
<keyword evidence="11" id="KW-0677">Repeat</keyword>
<evidence type="ECO:0000259" key="24">
    <source>
        <dbReference type="PROSITE" id="PS50011"/>
    </source>
</evidence>
<evidence type="ECO:0000256" key="18">
    <source>
        <dbReference type="ARBA" id="ARBA00023180"/>
    </source>
</evidence>
<dbReference type="GO" id="GO:0051707">
    <property type="term" value="P:response to other organism"/>
    <property type="evidence" value="ECO:0007669"/>
    <property type="project" value="UniProtKB-ARBA"/>
</dbReference>
<dbReference type="FunFam" id="3.80.10.10:FF:000383">
    <property type="entry name" value="Leucine-rich repeat receptor protein kinase EMS1"/>
    <property type="match status" value="1"/>
</dbReference>
<sequence length="1146" mass="126116">MKSPQAMICLSTSPSISFLFYGLSILCVTSATVSASYGGNETDYLALLSFKSKITQDPYKVLTSWNHSFHFCDWAGISCGKRHKRVTALRLGSQGLEGSLSPHVGNLSFLRELDLGNNSFQGTIPHELGRLSRLRHLYLHANKFSGVIPTNLSGCSNLEELWLAQNNLSGSIPKEMGLLSKLATLAIHYNKLTGGIPPFLGNITSMEKFSAVGNPLGGRIPDTLGLWKSLSEFHSGECNLYGSIPHSIFNISLLVILSLAGNHLTSSLPSEIGNQLPNLELLQLWGNELTGVLPPSLSNCSKLGLLEMGENNFSGKLTIDFSKLRDINVIHLSDNNFHGRGEADDMRFIDSLKNCTRLVDLELFNCNLKGVLPISIGNLSDQLNFLTLGDNQLFGSLPSSIGSLVGLTTLHLGPNRFKGKIPTTIGKLQMLEVLGLYSNQFSGPIPDAIGNLSLLNKLYLDSNKLEGHIPSSLGNCKQLNGLNIRNNRLTGKIPKQLLQLPSLNYFLDLSRNNLSGSIPSEIKDLNMLSYLDLSYNNLSGNITSSLGKIPQFLDKWKSLEYLNISFNDFEGAVPAVGVFANASAFSVLRNNRLCGGLVTLELPKCKETGTKEKRFPFFVLLILITPTLLVILYCVYLLCKKKHNSQPCPSSGNELFLKVSYNQLLKATDGFSTENLIGEGGFSSVYKGILDSNHNNVLQSKFCIFKIKELTKVSWQNVLDISQNNLSGKIPQFLDKWKLLEYLNLSFNDFEGAVPAVGVFANASAFSVLGNNRLCGGLVTLELPKCKETGTKKKRFPFFVLLILIAPTLLFILYCVYLLCKKKHNSQPSPSSGNERFLKVSYNQLLKATDGFSTENLIGEGGFSSVYKGILDSNDNKPVAVKVLHLQNQGAHRSFLAECEAWRNIRHRNLLKIITSCSSTDFQGNDFKAMVYEFMPNGSVHDWLHSSAHASKLNLLQRINILRDVATALDYLHNRCQTTIVHGDLKPCNILLDDDMVAHVGDFGLARLLGADTNQNSSTGVKVTIGYAPPEYGTESEMTRSGDVYSFGILLLEVMTGKKPTDDMFNDDLSLHKFAYMALPDHVVDVIDDDAIVLQITEANAKKVEECLVATIKIGVACSLDSPPQRMKIEIAVNELHRILDVLQNI</sequence>
<evidence type="ECO:0000256" key="2">
    <source>
        <dbReference type="ARBA" id="ARBA00008684"/>
    </source>
</evidence>
<dbReference type="Proteomes" id="UP000245207">
    <property type="component" value="Unassembled WGS sequence"/>
</dbReference>
<keyword evidence="5" id="KW-0723">Serine/threonine-protein kinase</keyword>
<keyword evidence="8" id="KW-0808">Transferase</keyword>
<dbReference type="SUPFAM" id="SSF56112">
    <property type="entry name" value="Protein kinase-like (PK-like)"/>
    <property type="match status" value="2"/>
</dbReference>
<feature type="signal peptide" evidence="23">
    <location>
        <begin position="1"/>
        <end position="35"/>
    </location>
</feature>
<feature type="binding site" evidence="21">
    <location>
        <position position="882"/>
    </location>
    <ligand>
        <name>ATP</name>
        <dbReference type="ChEBI" id="CHEBI:30616"/>
    </ligand>
</feature>
<evidence type="ECO:0000256" key="7">
    <source>
        <dbReference type="ARBA" id="ARBA00022614"/>
    </source>
</evidence>
<keyword evidence="12 21" id="KW-0547">Nucleotide-binding</keyword>
<dbReference type="Gene3D" id="1.10.510.10">
    <property type="entry name" value="Transferase(Phosphotransferase) domain 1"/>
    <property type="match status" value="1"/>
</dbReference>
<dbReference type="GO" id="GO:0009791">
    <property type="term" value="P:post-embryonic development"/>
    <property type="evidence" value="ECO:0007669"/>
    <property type="project" value="UniProtKB-ARBA"/>
</dbReference>
<dbReference type="InterPro" id="IPR001611">
    <property type="entry name" value="Leu-rich_rpt"/>
</dbReference>
<organism evidence="25 26">
    <name type="scientific">Artemisia annua</name>
    <name type="common">Sweet wormwood</name>
    <dbReference type="NCBI Taxonomy" id="35608"/>
    <lineage>
        <taxon>Eukaryota</taxon>
        <taxon>Viridiplantae</taxon>
        <taxon>Streptophyta</taxon>
        <taxon>Embryophyta</taxon>
        <taxon>Tracheophyta</taxon>
        <taxon>Spermatophyta</taxon>
        <taxon>Magnoliopsida</taxon>
        <taxon>eudicotyledons</taxon>
        <taxon>Gunneridae</taxon>
        <taxon>Pentapetalae</taxon>
        <taxon>asterids</taxon>
        <taxon>campanulids</taxon>
        <taxon>Asterales</taxon>
        <taxon>Asteraceae</taxon>
        <taxon>Asteroideae</taxon>
        <taxon>Anthemideae</taxon>
        <taxon>Artemisiinae</taxon>
        <taxon>Artemisia</taxon>
    </lineage>
</organism>
<evidence type="ECO:0000256" key="19">
    <source>
        <dbReference type="ARBA" id="ARBA00047899"/>
    </source>
</evidence>
<dbReference type="FunFam" id="1.10.510.10:FF:000358">
    <property type="entry name" value="Putative leucine-rich repeat receptor-like serine/threonine-protein kinase"/>
    <property type="match status" value="1"/>
</dbReference>
<dbReference type="Gene3D" id="3.80.10.10">
    <property type="entry name" value="Ribonuclease Inhibitor"/>
    <property type="match status" value="4"/>
</dbReference>
<feature type="domain" description="Protein kinase" evidence="24">
    <location>
        <begin position="852"/>
        <end position="1140"/>
    </location>
</feature>
<dbReference type="OrthoDB" id="1535479at2759"/>
<dbReference type="FunFam" id="3.80.10.10:FF:000233">
    <property type="entry name" value="Leucine-rich repeat receptor-like protein kinase TDR"/>
    <property type="match status" value="1"/>
</dbReference>
<dbReference type="Pfam" id="PF00560">
    <property type="entry name" value="LRR_1"/>
    <property type="match status" value="3"/>
</dbReference>
<dbReference type="GO" id="GO:0005886">
    <property type="term" value="C:plasma membrane"/>
    <property type="evidence" value="ECO:0007669"/>
    <property type="project" value="UniProtKB-SubCell"/>
</dbReference>